<evidence type="ECO:0008006" key="7">
    <source>
        <dbReference type="Google" id="ProtNLM"/>
    </source>
</evidence>
<evidence type="ECO:0000313" key="5">
    <source>
        <dbReference type="EMBL" id="CAK0910670.1"/>
    </source>
</evidence>
<accession>A0ABN9YEP3</accession>
<reference evidence="5" key="1">
    <citation type="submission" date="2023-10" db="EMBL/GenBank/DDBJ databases">
        <authorList>
            <person name="Chen Y."/>
            <person name="Shah S."/>
            <person name="Dougan E. K."/>
            <person name="Thang M."/>
            <person name="Chan C."/>
        </authorList>
    </citation>
    <scope>NUCLEOTIDE SEQUENCE [LARGE SCALE GENOMIC DNA]</scope>
</reference>
<keyword evidence="2 3" id="KW-0802">TPR repeat</keyword>
<comment type="caution">
    <text evidence="5">The sequence shown here is derived from an EMBL/GenBank/DDBJ whole genome shotgun (WGS) entry which is preliminary data.</text>
</comment>
<dbReference type="InterPro" id="IPR019734">
    <property type="entry name" value="TPR_rpt"/>
</dbReference>
<dbReference type="Pfam" id="PF07719">
    <property type="entry name" value="TPR_2"/>
    <property type="match status" value="1"/>
</dbReference>
<proteinExistence type="predicted"/>
<dbReference type="InterPro" id="IPR013105">
    <property type="entry name" value="TPR_2"/>
</dbReference>
<feature type="signal peptide" evidence="4">
    <location>
        <begin position="1"/>
        <end position="25"/>
    </location>
</feature>
<keyword evidence="1" id="KW-0677">Repeat</keyword>
<evidence type="ECO:0000313" key="6">
    <source>
        <dbReference type="Proteomes" id="UP001189429"/>
    </source>
</evidence>
<keyword evidence="4" id="KW-0732">Signal</keyword>
<organism evidence="5 6">
    <name type="scientific">Prorocentrum cordatum</name>
    <dbReference type="NCBI Taxonomy" id="2364126"/>
    <lineage>
        <taxon>Eukaryota</taxon>
        <taxon>Sar</taxon>
        <taxon>Alveolata</taxon>
        <taxon>Dinophyceae</taxon>
        <taxon>Prorocentrales</taxon>
        <taxon>Prorocentraceae</taxon>
        <taxon>Prorocentrum</taxon>
    </lineage>
</organism>
<feature type="repeat" description="TPR" evidence="3">
    <location>
        <begin position="200"/>
        <end position="233"/>
    </location>
</feature>
<dbReference type="Gene3D" id="1.25.40.10">
    <property type="entry name" value="Tetratricopeptide repeat domain"/>
    <property type="match status" value="1"/>
</dbReference>
<keyword evidence="6" id="KW-1185">Reference proteome</keyword>
<evidence type="ECO:0000256" key="2">
    <source>
        <dbReference type="ARBA" id="ARBA00022803"/>
    </source>
</evidence>
<dbReference type="PROSITE" id="PS50293">
    <property type="entry name" value="TPR_REGION"/>
    <property type="match status" value="1"/>
</dbReference>
<protein>
    <recommendedName>
        <fullName evidence="7">ER membrane protein complex subunit 2</fullName>
    </recommendedName>
</protein>
<sequence length="278" mass="30371">MGCGRTRRALPAARLLLLLPSVSEGGVGCGGHEAPACASCPEEHDSSCNGDCAWQRGLGRCTARPVEAMPELDDLLGELGRLRRGLQVRAPELGDRATYIRNAIVGSGSRQRQRELLWTHMRCLGDRPLHLDALFDLLRTPRSAAEAKDVESLVWASLEWHPDEKLQQQMTRTRALLELGLLADALRAGRSMVELDPGFAEARYQLALVLARMGNGTEALEQLDQALQLEPRHFGALAAKGKLLAAAGSRGEVLECLHQVKKVHPHFNCSELEAALEL</sequence>
<feature type="chain" id="PRO_5047435167" description="ER membrane protein complex subunit 2" evidence="4">
    <location>
        <begin position="26"/>
        <end position="278"/>
    </location>
</feature>
<name>A0ABN9YEP3_9DINO</name>
<dbReference type="SMART" id="SM00028">
    <property type="entry name" value="TPR"/>
    <property type="match status" value="2"/>
</dbReference>
<evidence type="ECO:0000256" key="4">
    <source>
        <dbReference type="SAM" id="SignalP"/>
    </source>
</evidence>
<evidence type="ECO:0000256" key="1">
    <source>
        <dbReference type="ARBA" id="ARBA00022737"/>
    </source>
</evidence>
<dbReference type="SUPFAM" id="SSF48452">
    <property type="entry name" value="TPR-like"/>
    <property type="match status" value="1"/>
</dbReference>
<dbReference type="PROSITE" id="PS50005">
    <property type="entry name" value="TPR"/>
    <property type="match status" value="1"/>
</dbReference>
<dbReference type="InterPro" id="IPR011990">
    <property type="entry name" value="TPR-like_helical_dom_sf"/>
</dbReference>
<evidence type="ECO:0000256" key="3">
    <source>
        <dbReference type="PROSITE-ProRule" id="PRU00339"/>
    </source>
</evidence>
<gene>
    <name evidence="5" type="ORF">PCOR1329_LOCUS84790</name>
</gene>
<dbReference type="EMBL" id="CAUYUJ010022442">
    <property type="protein sequence ID" value="CAK0910670.1"/>
    <property type="molecule type" value="Genomic_DNA"/>
</dbReference>
<dbReference type="Proteomes" id="UP001189429">
    <property type="component" value="Unassembled WGS sequence"/>
</dbReference>